<organism evidence="2 3">
    <name type="scientific">Aplysia californica</name>
    <name type="common">California sea hare</name>
    <dbReference type="NCBI Taxonomy" id="6500"/>
    <lineage>
        <taxon>Eukaryota</taxon>
        <taxon>Metazoa</taxon>
        <taxon>Spiralia</taxon>
        <taxon>Lophotrochozoa</taxon>
        <taxon>Mollusca</taxon>
        <taxon>Gastropoda</taxon>
        <taxon>Heterobranchia</taxon>
        <taxon>Euthyneura</taxon>
        <taxon>Tectipleura</taxon>
        <taxon>Aplysiida</taxon>
        <taxon>Aplysioidea</taxon>
        <taxon>Aplysiidae</taxon>
        <taxon>Aplysia</taxon>
    </lineage>
</organism>
<dbReference type="Pfam" id="PF00135">
    <property type="entry name" value="COesterase"/>
    <property type="match status" value="1"/>
</dbReference>
<keyword evidence="2" id="KW-1185">Reference proteome</keyword>
<name>A0ABM1AB81_APLCA</name>
<dbReference type="Gene3D" id="3.40.50.1820">
    <property type="entry name" value="alpha/beta hydrolase"/>
    <property type="match status" value="1"/>
</dbReference>
<dbReference type="InterPro" id="IPR002018">
    <property type="entry name" value="CarbesteraseB"/>
</dbReference>
<sequence>MSEGESRVGGRGAAMMGGQVCRHAQLSLRRAPVVLFFLLLAVFLPVLGVGGETYTVRIQKGVVRGFLHGQTVRFLGIPYATAQRFQSPDTNIPAWTSVKNATTPGPQCSQICQREESQLYCLPK</sequence>
<evidence type="ECO:0000259" key="1">
    <source>
        <dbReference type="Pfam" id="PF00135"/>
    </source>
</evidence>
<feature type="non-terminal residue" evidence="3">
    <location>
        <position position="124"/>
    </location>
</feature>
<feature type="domain" description="Carboxylesterase type B" evidence="1">
    <location>
        <begin position="55"/>
        <end position="116"/>
    </location>
</feature>
<dbReference type="RefSeq" id="XP_012944378.1">
    <property type="nucleotide sequence ID" value="XM_013088924.1"/>
</dbReference>
<reference evidence="3" key="1">
    <citation type="submission" date="2025-08" db="UniProtKB">
        <authorList>
            <consortium name="RefSeq"/>
        </authorList>
    </citation>
    <scope>IDENTIFICATION</scope>
</reference>
<accession>A0ABM1AB81</accession>
<gene>
    <name evidence="3" type="primary">LOC106013376</name>
</gene>
<evidence type="ECO:0000313" key="2">
    <source>
        <dbReference type="Proteomes" id="UP000694888"/>
    </source>
</evidence>
<dbReference type="InterPro" id="IPR029058">
    <property type="entry name" value="AB_hydrolase_fold"/>
</dbReference>
<dbReference type="SUPFAM" id="SSF53474">
    <property type="entry name" value="alpha/beta-Hydrolases"/>
    <property type="match status" value="1"/>
</dbReference>
<dbReference type="Proteomes" id="UP000694888">
    <property type="component" value="Unplaced"/>
</dbReference>
<dbReference type="GeneID" id="106013376"/>
<protein>
    <submittedName>
        <fullName evidence="3">Uncharacterized protein LOC106013376</fullName>
    </submittedName>
</protein>
<proteinExistence type="predicted"/>
<evidence type="ECO:0000313" key="3">
    <source>
        <dbReference type="RefSeq" id="XP_012944378.1"/>
    </source>
</evidence>